<proteinExistence type="evidence at transcript level"/>
<name>A0A7G8Z9F4_9HYME</name>
<protein>
    <submittedName>
        <fullName evidence="2">Olfactory receptor 135</fullName>
    </submittedName>
</protein>
<keyword evidence="2" id="KW-0675">Receptor</keyword>
<dbReference type="EMBL" id="MT671075">
    <property type="protein sequence ID" value="QNL15079.1"/>
    <property type="molecule type" value="mRNA"/>
</dbReference>
<sequence length="129" mass="14952">MDFLDSHYCRITKIFLSFFGQWPYESLRKRLIITIVASTICLTGILPKVIGLVTIWGDLGLMIDCVPILLLDVVDVVKLGNNLINFSQMHKLFDSIQNEWKLDRDAAELEVMKKYAEEGNQFIKYYICE</sequence>
<dbReference type="AlphaFoldDB" id="A0A7G8Z9F4"/>
<feature type="transmembrane region" description="Helical" evidence="1">
    <location>
        <begin position="31"/>
        <end position="55"/>
    </location>
</feature>
<evidence type="ECO:0000313" key="2">
    <source>
        <dbReference type="EMBL" id="QNL15079.1"/>
    </source>
</evidence>
<organism evidence="2">
    <name type="scientific">Aulacocentrum confusum</name>
    <dbReference type="NCBI Taxonomy" id="2767324"/>
    <lineage>
        <taxon>Eukaryota</taxon>
        <taxon>Metazoa</taxon>
        <taxon>Ecdysozoa</taxon>
        <taxon>Arthropoda</taxon>
        <taxon>Hexapoda</taxon>
        <taxon>Insecta</taxon>
        <taxon>Pterygota</taxon>
        <taxon>Neoptera</taxon>
        <taxon>Endopterygota</taxon>
        <taxon>Hymenoptera</taxon>
        <taxon>Apocrita</taxon>
        <taxon>Ichneumonoidea</taxon>
        <taxon>Braconidae</taxon>
        <taxon>Macrocentrinae</taxon>
        <taxon>Aulacocentrum</taxon>
    </lineage>
</organism>
<gene>
    <name evidence="2" type="primary">OR135</name>
</gene>
<keyword evidence="1" id="KW-0472">Membrane</keyword>
<keyword evidence="1" id="KW-1133">Transmembrane helix</keyword>
<accession>A0A7G8Z9F4</accession>
<evidence type="ECO:0000256" key="1">
    <source>
        <dbReference type="SAM" id="Phobius"/>
    </source>
</evidence>
<keyword evidence="1" id="KW-0812">Transmembrane</keyword>
<reference evidence="2" key="1">
    <citation type="submission" date="2020-06" db="EMBL/GenBank/DDBJ databases">
        <authorList>
            <person name="Sheng S."/>
        </authorList>
    </citation>
    <scope>NUCLEOTIDE SEQUENCE</scope>
    <source>
        <tissue evidence="2">Antenna</tissue>
    </source>
</reference>